<dbReference type="PANTHER" id="PTHR21349">
    <property type="entry name" value="50S RIBOSOMAL PROTEIN L21"/>
    <property type="match status" value="1"/>
</dbReference>
<organism evidence="8 9">
    <name type="scientific">Tangfeifania diversioriginum</name>
    <dbReference type="NCBI Taxonomy" id="1168035"/>
    <lineage>
        <taxon>Bacteria</taxon>
        <taxon>Pseudomonadati</taxon>
        <taxon>Bacteroidota</taxon>
        <taxon>Bacteroidia</taxon>
        <taxon>Marinilabiliales</taxon>
        <taxon>Prolixibacteraceae</taxon>
        <taxon>Tangfeifania</taxon>
    </lineage>
</organism>
<dbReference type="GO" id="GO:0003735">
    <property type="term" value="F:structural constituent of ribosome"/>
    <property type="evidence" value="ECO:0007669"/>
    <property type="project" value="InterPro"/>
</dbReference>
<dbReference type="PROSITE" id="PS01169">
    <property type="entry name" value="RIBOSOMAL_L21"/>
    <property type="match status" value="1"/>
</dbReference>
<dbReference type="InterPro" id="IPR036164">
    <property type="entry name" value="bL21-like_sf"/>
</dbReference>
<evidence type="ECO:0000256" key="6">
    <source>
        <dbReference type="HAMAP-Rule" id="MF_01363"/>
    </source>
</evidence>
<evidence type="ECO:0000313" key="9">
    <source>
        <dbReference type="Proteomes" id="UP000184050"/>
    </source>
</evidence>
<dbReference type="Proteomes" id="UP000184050">
    <property type="component" value="Unassembled WGS sequence"/>
</dbReference>
<dbReference type="HAMAP" id="MF_01363">
    <property type="entry name" value="Ribosomal_bL21"/>
    <property type="match status" value="1"/>
</dbReference>
<keyword evidence="4 6" id="KW-0689">Ribosomal protein</keyword>
<dbReference type="AlphaFoldDB" id="A0A1M6DMW0"/>
<name>A0A1M6DMW0_9BACT</name>
<dbReference type="GO" id="GO:0019843">
    <property type="term" value="F:rRNA binding"/>
    <property type="evidence" value="ECO:0007669"/>
    <property type="project" value="UniProtKB-UniRule"/>
</dbReference>
<evidence type="ECO:0000256" key="4">
    <source>
        <dbReference type="ARBA" id="ARBA00022980"/>
    </source>
</evidence>
<dbReference type="OrthoDB" id="9813334at2"/>
<dbReference type="InterPro" id="IPR001787">
    <property type="entry name" value="Ribosomal_bL21"/>
</dbReference>
<evidence type="ECO:0000256" key="5">
    <source>
        <dbReference type="ARBA" id="ARBA00023274"/>
    </source>
</evidence>
<sequence length="103" mass="11558">MYAIVEIAGHQFKVEKDKKLYVHQLDAQEGDSVDFDKVLLVDNDGKIAVGTPTVKGAKVSAKVLAHVKGDKVLVFKKKRRKGYKKLNGHRQRFTQVQIENIVG</sequence>
<protein>
    <recommendedName>
        <fullName evidence="6">Large ribosomal subunit protein bL21</fullName>
    </recommendedName>
</protein>
<dbReference type="GO" id="GO:0005840">
    <property type="term" value="C:ribosome"/>
    <property type="evidence" value="ECO:0007669"/>
    <property type="project" value="UniProtKB-KW"/>
</dbReference>
<dbReference type="RefSeq" id="WP_073166400.1">
    <property type="nucleotide sequence ID" value="NZ_FQZE01000005.1"/>
</dbReference>
<comment type="similarity">
    <text evidence="1 6 7">Belongs to the bacterial ribosomal protein bL21 family.</text>
</comment>
<keyword evidence="2 6" id="KW-0699">rRNA-binding</keyword>
<dbReference type="SUPFAM" id="SSF141091">
    <property type="entry name" value="L21p-like"/>
    <property type="match status" value="1"/>
</dbReference>
<reference evidence="8 9" key="1">
    <citation type="submission" date="2016-11" db="EMBL/GenBank/DDBJ databases">
        <authorList>
            <person name="Jaros S."/>
            <person name="Januszkiewicz K."/>
            <person name="Wedrychowicz H."/>
        </authorList>
    </citation>
    <scope>NUCLEOTIDE SEQUENCE [LARGE SCALE GENOMIC DNA]</scope>
    <source>
        <strain evidence="8 9">DSM 27063</strain>
    </source>
</reference>
<keyword evidence="5 6" id="KW-0687">Ribonucleoprotein</keyword>
<dbReference type="PANTHER" id="PTHR21349:SF0">
    <property type="entry name" value="LARGE RIBOSOMAL SUBUNIT PROTEIN BL21M"/>
    <property type="match status" value="1"/>
</dbReference>
<dbReference type="NCBIfam" id="TIGR00061">
    <property type="entry name" value="L21"/>
    <property type="match status" value="1"/>
</dbReference>
<accession>A0A1M6DMW0</accession>
<dbReference type="Pfam" id="PF00829">
    <property type="entry name" value="Ribosomal_L21p"/>
    <property type="match status" value="1"/>
</dbReference>
<dbReference type="GO" id="GO:0006412">
    <property type="term" value="P:translation"/>
    <property type="evidence" value="ECO:0007669"/>
    <property type="project" value="UniProtKB-UniRule"/>
</dbReference>
<keyword evidence="9" id="KW-1185">Reference proteome</keyword>
<gene>
    <name evidence="6" type="primary">rplU</name>
    <name evidence="8" type="ORF">SAMN05444280_105114</name>
</gene>
<comment type="subunit">
    <text evidence="6">Part of the 50S ribosomal subunit. Contacts protein L20.</text>
</comment>
<dbReference type="STRING" id="1168035.SAMN05444280_105114"/>
<keyword evidence="3 6" id="KW-0694">RNA-binding</keyword>
<evidence type="ECO:0000256" key="7">
    <source>
        <dbReference type="RuleBase" id="RU000562"/>
    </source>
</evidence>
<evidence type="ECO:0000256" key="1">
    <source>
        <dbReference type="ARBA" id="ARBA00008563"/>
    </source>
</evidence>
<dbReference type="InterPro" id="IPR018258">
    <property type="entry name" value="Ribosomal_bL21_CS"/>
</dbReference>
<evidence type="ECO:0000256" key="3">
    <source>
        <dbReference type="ARBA" id="ARBA00022884"/>
    </source>
</evidence>
<dbReference type="GO" id="GO:1990904">
    <property type="term" value="C:ribonucleoprotein complex"/>
    <property type="evidence" value="ECO:0007669"/>
    <property type="project" value="UniProtKB-KW"/>
</dbReference>
<dbReference type="InterPro" id="IPR028909">
    <property type="entry name" value="bL21-like"/>
</dbReference>
<evidence type="ECO:0000256" key="2">
    <source>
        <dbReference type="ARBA" id="ARBA00022730"/>
    </source>
</evidence>
<proteinExistence type="inferred from homology"/>
<dbReference type="GO" id="GO:0005737">
    <property type="term" value="C:cytoplasm"/>
    <property type="evidence" value="ECO:0007669"/>
    <property type="project" value="UniProtKB-ARBA"/>
</dbReference>
<dbReference type="EMBL" id="FQZE01000005">
    <property type="protein sequence ID" value="SHI74449.1"/>
    <property type="molecule type" value="Genomic_DNA"/>
</dbReference>
<comment type="function">
    <text evidence="6 7">This protein binds to 23S rRNA in the presence of protein L20.</text>
</comment>
<evidence type="ECO:0000313" key="8">
    <source>
        <dbReference type="EMBL" id="SHI74449.1"/>
    </source>
</evidence>